<dbReference type="Pfam" id="PF13927">
    <property type="entry name" value="Ig_3"/>
    <property type="match status" value="1"/>
</dbReference>
<dbReference type="PANTHER" id="PTHR11640">
    <property type="entry name" value="NEPHRIN"/>
    <property type="match status" value="1"/>
</dbReference>
<accession>E2BUH8</accession>
<organism evidence="8">
    <name type="scientific">Harpegnathos saltator</name>
    <name type="common">Jerdon's jumping ant</name>
    <dbReference type="NCBI Taxonomy" id="610380"/>
    <lineage>
        <taxon>Eukaryota</taxon>
        <taxon>Metazoa</taxon>
        <taxon>Ecdysozoa</taxon>
        <taxon>Arthropoda</taxon>
        <taxon>Hexapoda</taxon>
        <taxon>Insecta</taxon>
        <taxon>Pterygota</taxon>
        <taxon>Neoptera</taxon>
        <taxon>Endopterygota</taxon>
        <taxon>Hymenoptera</taxon>
        <taxon>Apocrita</taxon>
        <taxon>Aculeata</taxon>
        <taxon>Formicoidea</taxon>
        <taxon>Formicidae</taxon>
        <taxon>Ponerinae</taxon>
        <taxon>Ponerini</taxon>
        <taxon>Harpegnathos</taxon>
    </lineage>
</organism>
<keyword evidence="5" id="KW-0393">Immunoglobulin domain</keyword>
<dbReference type="OMA" id="AHIDICI"/>
<dbReference type="Proteomes" id="UP000008237">
    <property type="component" value="Unassembled WGS sequence"/>
</dbReference>
<evidence type="ECO:0000313" key="8">
    <source>
        <dbReference type="Proteomes" id="UP000008237"/>
    </source>
</evidence>
<dbReference type="GO" id="GO:0005886">
    <property type="term" value="C:plasma membrane"/>
    <property type="evidence" value="ECO:0007669"/>
    <property type="project" value="TreeGrafter"/>
</dbReference>
<dbReference type="OrthoDB" id="10062932at2759"/>
<protein>
    <submittedName>
        <fullName evidence="7">Hemicentin-1</fullName>
    </submittedName>
</protein>
<evidence type="ECO:0000256" key="5">
    <source>
        <dbReference type="ARBA" id="ARBA00023319"/>
    </source>
</evidence>
<dbReference type="InterPro" id="IPR013783">
    <property type="entry name" value="Ig-like_fold"/>
</dbReference>
<dbReference type="Gene3D" id="2.60.40.10">
    <property type="entry name" value="Immunoglobulins"/>
    <property type="match status" value="2"/>
</dbReference>
<dbReference type="InterPro" id="IPR036179">
    <property type="entry name" value="Ig-like_dom_sf"/>
</dbReference>
<dbReference type="AlphaFoldDB" id="E2BUH8"/>
<dbReference type="GO" id="GO:0098609">
    <property type="term" value="P:cell-cell adhesion"/>
    <property type="evidence" value="ECO:0007669"/>
    <property type="project" value="TreeGrafter"/>
</dbReference>
<dbReference type="GO" id="GO:0005911">
    <property type="term" value="C:cell-cell junction"/>
    <property type="evidence" value="ECO:0007669"/>
    <property type="project" value="TreeGrafter"/>
</dbReference>
<dbReference type="EMBL" id="GL450672">
    <property type="protein sequence ID" value="EFN80652.1"/>
    <property type="molecule type" value="Genomic_DNA"/>
</dbReference>
<keyword evidence="4" id="KW-0325">Glycoprotein</keyword>
<evidence type="ECO:0000259" key="6">
    <source>
        <dbReference type="PROSITE" id="PS50835"/>
    </source>
</evidence>
<dbReference type="SMART" id="SM00408">
    <property type="entry name" value="IGc2"/>
    <property type="match status" value="1"/>
</dbReference>
<keyword evidence="2" id="KW-0472">Membrane</keyword>
<reference evidence="7 8" key="1">
    <citation type="journal article" date="2010" name="Science">
        <title>Genomic comparison of the ants Camponotus floridanus and Harpegnathos saltator.</title>
        <authorList>
            <person name="Bonasio R."/>
            <person name="Zhang G."/>
            <person name="Ye C."/>
            <person name="Mutti N.S."/>
            <person name="Fang X."/>
            <person name="Qin N."/>
            <person name="Donahue G."/>
            <person name="Yang P."/>
            <person name="Li Q."/>
            <person name="Li C."/>
            <person name="Zhang P."/>
            <person name="Huang Z."/>
            <person name="Berger S.L."/>
            <person name="Reinberg D."/>
            <person name="Wang J."/>
            <person name="Liebig J."/>
        </authorList>
    </citation>
    <scope>NUCLEOTIDE SEQUENCE [LARGE SCALE GENOMIC DNA]</scope>
    <source>
        <strain evidence="7 8">R22 G/1</strain>
    </source>
</reference>
<name>E2BUH8_HARSA</name>
<dbReference type="PROSITE" id="PS50835">
    <property type="entry name" value="IG_LIKE"/>
    <property type="match status" value="1"/>
</dbReference>
<comment type="subcellular location">
    <subcellularLocation>
        <location evidence="1">Membrane</location>
        <topology evidence="1">Single-pass type I membrane protein</topology>
    </subcellularLocation>
</comment>
<keyword evidence="3" id="KW-1015">Disulfide bond</keyword>
<dbReference type="CDD" id="cd00096">
    <property type="entry name" value="Ig"/>
    <property type="match status" value="1"/>
</dbReference>
<dbReference type="InterPro" id="IPR003599">
    <property type="entry name" value="Ig_sub"/>
</dbReference>
<dbReference type="SUPFAM" id="SSF48726">
    <property type="entry name" value="Immunoglobulin"/>
    <property type="match status" value="2"/>
</dbReference>
<evidence type="ECO:0000313" key="7">
    <source>
        <dbReference type="EMBL" id="EFN80652.1"/>
    </source>
</evidence>
<dbReference type="InterPro" id="IPR003598">
    <property type="entry name" value="Ig_sub2"/>
</dbReference>
<evidence type="ECO:0000256" key="4">
    <source>
        <dbReference type="ARBA" id="ARBA00023180"/>
    </source>
</evidence>
<dbReference type="GO" id="GO:0050839">
    <property type="term" value="F:cell adhesion molecule binding"/>
    <property type="evidence" value="ECO:0007669"/>
    <property type="project" value="TreeGrafter"/>
</dbReference>
<gene>
    <name evidence="7" type="ORF">EAI_09637</name>
</gene>
<evidence type="ECO:0000256" key="2">
    <source>
        <dbReference type="ARBA" id="ARBA00023136"/>
    </source>
</evidence>
<dbReference type="SMART" id="SM00409">
    <property type="entry name" value="IG"/>
    <property type="match status" value="2"/>
</dbReference>
<evidence type="ECO:0000256" key="1">
    <source>
        <dbReference type="ARBA" id="ARBA00004479"/>
    </source>
</evidence>
<dbReference type="STRING" id="610380.E2BUH8"/>
<feature type="domain" description="Ig-like" evidence="6">
    <location>
        <begin position="88"/>
        <end position="159"/>
    </location>
</feature>
<dbReference type="PANTHER" id="PTHR11640:SF164">
    <property type="entry name" value="MAM DOMAIN-CONTAINING GLYCOSYLPHOSPHATIDYLINOSITOL ANCHOR PROTEIN 1"/>
    <property type="match status" value="1"/>
</dbReference>
<dbReference type="InterPro" id="IPR051275">
    <property type="entry name" value="Cell_adhesion_signaling"/>
</dbReference>
<keyword evidence="8" id="KW-1185">Reference proteome</keyword>
<evidence type="ECO:0000256" key="3">
    <source>
        <dbReference type="ARBA" id="ARBA00023157"/>
    </source>
</evidence>
<dbReference type="InParanoid" id="E2BUH8"/>
<dbReference type="InterPro" id="IPR007110">
    <property type="entry name" value="Ig-like_dom"/>
</dbReference>
<proteinExistence type="predicted"/>
<sequence length="175" mass="19987">MITYIWILYICITGVQTRVRWWREQILLADSYEPNKALPERYTMYRNGSLQILHVQLEDNGEYVCQAIRPAPWGHVTQVHEIEVMYPPSIETVPASGELEINLGDEVDVQCVAKGVPVPNISWRTKDEEIPLLNDRSQLRFYADSRNLSGRYTCVANNGIGNPAVAHIDICIKCK</sequence>